<evidence type="ECO:0000259" key="8">
    <source>
        <dbReference type="Pfam" id="PF02601"/>
    </source>
</evidence>
<dbReference type="HAMAP" id="MF_00378">
    <property type="entry name" value="Exonuc_7_L"/>
    <property type="match status" value="1"/>
</dbReference>
<evidence type="ECO:0000259" key="9">
    <source>
        <dbReference type="Pfam" id="PF13742"/>
    </source>
</evidence>
<dbReference type="NCBIfam" id="TIGR00237">
    <property type="entry name" value="xseA"/>
    <property type="match status" value="1"/>
</dbReference>
<evidence type="ECO:0000256" key="6">
    <source>
        <dbReference type="RuleBase" id="RU004355"/>
    </source>
</evidence>
<dbReference type="eggNOG" id="COG1570">
    <property type="taxonomic scope" value="Bacteria"/>
</dbReference>
<organism evidence="10 11">
    <name type="scientific">Pelobacter propionicus (strain DSM 2379 / NBRC 103807 / OttBd1)</name>
    <dbReference type="NCBI Taxonomy" id="338966"/>
    <lineage>
        <taxon>Bacteria</taxon>
        <taxon>Pseudomonadati</taxon>
        <taxon>Thermodesulfobacteriota</taxon>
        <taxon>Desulfuromonadia</taxon>
        <taxon>Desulfuromonadales</taxon>
        <taxon>Desulfuromonadaceae</taxon>
        <taxon>Pelobacter</taxon>
    </lineage>
</organism>
<gene>
    <name evidence="5" type="primary">xseA</name>
    <name evidence="10" type="ordered locus">Ppro_2406</name>
</gene>
<name>A1ARP2_PELPD</name>
<dbReference type="InterPro" id="IPR003753">
    <property type="entry name" value="Exonuc_VII_L"/>
</dbReference>
<comment type="function">
    <text evidence="5">Bidirectionally degrades single-stranded DNA into large acid-insoluble oligonucleotides, which are then degraded further into small acid-soluble oligonucleotides.</text>
</comment>
<comment type="similarity">
    <text evidence="5 6">Belongs to the XseA family.</text>
</comment>
<evidence type="ECO:0000256" key="4">
    <source>
        <dbReference type="ARBA" id="ARBA00022839"/>
    </source>
</evidence>
<comment type="subunit">
    <text evidence="5">Heterooligomer composed of large and small subunits.</text>
</comment>
<feature type="region of interest" description="Disordered" evidence="7">
    <location>
        <begin position="442"/>
        <end position="475"/>
    </location>
</feature>
<comment type="catalytic activity">
    <reaction evidence="5 6">
        <text>Exonucleolytic cleavage in either 5'- to 3'- or 3'- to 5'-direction to yield nucleoside 5'-phosphates.</text>
        <dbReference type="EC" id="3.1.11.6"/>
    </reaction>
</comment>
<evidence type="ECO:0000313" key="10">
    <source>
        <dbReference type="EMBL" id="ABL00013.1"/>
    </source>
</evidence>
<dbReference type="RefSeq" id="WP_011736268.1">
    <property type="nucleotide sequence ID" value="NC_008609.1"/>
</dbReference>
<dbReference type="CDD" id="cd04489">
    <property type="entry name" value="ExoVII_LU_OBF"/>
    <property type="match status" value="1"/>
</dbReference>
<proteinExistence type="inferred from homology"/>
<dbReference type="GO" id="GO:0005737">
    <property type="term" value="C:cytoplasm"/>
    <property type="evidence" value="ECO:0007669"/>
    <property type="project" value="UniProtKB-SubCell"/>
</dbReference>
<dbReference type="STRING" id="338966.Ppro_2406"/>
<evidence type="ECO:0000256" key="3">
    <source>
        <dbReference type="ARBA" id="ARBA00022801"/>
    </source>
</evidence>
<keyword evidence="4 5" id="KW-0269">Exonuclease</keyword>
<dbReference type="PANTHER" id="PTHR30008">
    <property type="entry name" value="EXODEOXYRIBONUCLEASE 7 LARGE SUBUNIT"/>
    <property type="match status" value="1"/>
</dbReference>
<dbReference type="EC" id="3.1.11.6" evidence="5"/>
<dbReference type="GO" id="GO:0008855">
    <property type="term" value="F:exodeoxyribonuclease VII activity"/>
    <property type="evidence" value="ECO:0007669"/>
    <property type="project" value="UniProtKB-UniRule"/>
</dbReference>
<protein>
    <recommendedName>
        <fullName evidence="5">Exodeoxyribonuclease 7 large subunit</fullName>
        <ecNumber evidence="5">3.1.11.6</ecNumber>
    </recommendedName>
    <alternativeName>
        <fullName evidence="5">Exodeoxyribonuclease VII large subunit</fullName>
        <shortName evidence="5">Exonuclease VII large subunit</shortName>
    </alternativeName>
</protein>
<dbReference type="HOGENOM" id="CLU_023625_3_1_7"/>
<accession>A1ARP2</accession>
<dbReference type="Gene3D" id="1.20.1270.70">
    <property type="entry name" value="Designed single chain three-helix bundle"/>
    <property type="match status" value="1"/>
</dbReference>
<evidence type="ECO:0000256" key="7">
    <source>
        <dbReference type="SAM" id="MobiDB-lite"/>
    </source>
</evidence>
<keyword evidence="1 5" id="KW-0963">Cytoplasm</keyword>
<keyword evidence="11" id="KW-1185">Reference proteome</keyword>
<evidence type="ECO:0000256" key="1">
    <source>
        <dbReference type="ARBA" id="ARBA00022490"/>
    </source>
</evidence>
<dbReference type="Pfam" id="PF13742">
    <property type="entry name" value="tRNA_anti_2"/>
    <property type="match status" value="1"/>
</dbReference>
<feature type="domain" description="OB-fold nucleic acid binding" evidence="9">
    <location>
        <begin position="10"/>
        <end position="102"/>
    </location>
</feature>
<dbReference type="GO" id="GO:0003676">
    <property type="term" value="F:nucleic acid binding"/>
    <property type="evidence" value="ECO:0007669"/>
    <property type="project" value="InterPro"/>
</dbReference>
<dbReference type="InterPro" id="IPR025824">
    <property type="entry name" value="OB-fold_nuc-bd_dom"/>
</dbReference>
<dbReference type="Proteomes" id="UP000006732">
    <property type="component" value="Chromosome"/>
</dbReference>
<dbReference type="KEGG" id="ppd:Ppro_2406"/>
<dbReference type="PANTHER" id="PTHR30008:SF0">
    <property type="entry name" value="EXODEOXYRIBONUCLEASE 7 LARGE SUBUNIT"/>
    <property type="match status" value="1"/>
</dbReference>
<evidence type="ECO:0000256" key="2">
    <source>
        <dbReference type="ARBA" id="ARBA00022722"/>
    </source>
</evidence>
<keyword evidence="2 5" id="KW-0540">Nuclease</keyword>
<feature type="domain" description="Exonuclease VII large subunit C-terminal" evidence="8">
    <location>
        <begin position="126"/>
        <end position="439"/>
    </location>
</feature>
<reference evidence="10 11" key="1">
    <citation type="submission" date="2006-10" db="EMBL/GenBank/DDBJ databases">
        <title>Complete sequence of chromosome of Pelobacter propionicus DSM 2379.</title>
        <authorList>
            <consortium name="US DOE Joint Genome Institute"/>
            <person name="Copeland A."/>
            <person name="Lucas S."/>
            <person name="Lapidus A."/>
            <person name="Barry K."/>
            <person name="Detter J.C."/>
            <person name="Glavina del Rio T."/>
            <person name="Hammon N."/>
            <person name="Israni S."/>
            <person name="Dalin E."/>
            <person name="Tice H."/>
            <person name="Pitluck S."/>
            <person name="Saunders E."/>
            <person name="Brettin T."/>
            <person name="Bruce D."/>
            <person name="Han C."/>
            <person name="Tapia R."/>
            <person name="Schmutz J."/>
            <person name="Larimer F."/>
            <person name="Land M."/>
            <person name="Hauser L."/>
            <person name="Kyrpides N."/>
            <person name="Kim E."/>
            <person name="Lovley D."/>
            <person name="Richardson P."/>
        </authorList>
    </citation>
    <scope>NUCLEOTIDE SEQUENCE [LARGE SCALE GENOMIC DNA]</scope>
    <source>
        <strain evidence="11">DSM 2379 / NBRC 103807 / OttBd1</strain>
    </source>
</reference>
<evidence type="ECO:0000313" key="11">
    <source>
        <dbReference type="Proteomes" id="UP000006732"/>
    </source>
</evidence>
<sequence>MDLFSEKIILTVSRLTSLLRDVLEENFQQVWVQGEVSNFSSPSSGHFYFSLKDSGAQLRCVMFKGAARNLKFRPGDGMALIARGRISVYDQRGDYQLICEYLEPAGVGALQAAFQQLKERLAREGLFDQAHKRHLPFFPRRLGVITSATGAAIHDILNVLRRRFASLEILLYPVRVQGEGAGLEIARAVEEMNRLQMADVLIVGRGGGSLEDLWAFNEEVLARALYRSAIPVISAVGHETDWTIADFVADLRAPTPSAAAELVVASADELRGRVEGLEHRLGLAMESRLSTLESRVASLRRLLADPSATLGHLAQRVDDLTERLELGLHNGVMRLKERFDRLDRLLMQHSPLARVEQLRQRLLLLVSHGERSMLLRLEGDKQAFGAAAARLEVLSPLATLSRGYSITSRQQDGRVISDASQLKMGELLDVRLRHGAAHCRVEGVQLPTEPKPLTHADDSEILSDQSRNDHGNGKI</sequence>
<dbReference type="Pfam" id="PF02601">
    <property type="entry name" value="Exonuc_VII_L"/>
    <property type="match status" value="1"/>
</dbReference>
<dbReference type="OrthoDB" id="9802795at2"/>
<dbReference type="GO" id="GO:0009318">
    <property type="term" value="C:exodeoxyribonuclease VII complex"/>
    <property type="evidence" value="ECO:0007669"/>
    <property type="project" value="UniProtKB-UniRule"/>
</dbReference>
<dbReference type="AlphaFoldDB" id="A1ARP2"/>
<comment type="subcellular location">
    <subcellularLocation>
        <location evidence="5 6">Cytoplasm</location>
    </subcellularLocation>
</comment>
<dbReference type="EMBL" id="CP000482">
    <property type="protein sequence ID" value="ABL00013.1"/>
    <property type="molecule type" value="Genomic_DNA"/>
</dbReference>
<dbReference type="GO" id="GO:0006308">
    <property type="term" value="P:DNA catabolic process"/>
    <property type="evidence" value="ECO:0007669"/>
    <property type="project" value="UniProtKB-UniRule"/>
</dbReference>
<keyword evidence="3 5" id="KW-0378">Hydrolase</keyword>
<evidence type="ECO:0000256" key="5">
    <source>
        <dbReference type="HAMAP-Rule" id="MF_00378"/>
    </source>
</evidence>
<dbReference type="InterPro" id="IPR020579">
    <property type="entry name" value="Exonuc_VII_lsu_C"/>
</dbReference>
<feature type="compositionally biased region" description="Basic and acidic residues" evidence="7">
    <location>
        <begin position="466"/>
        <end position="475"/>
    </location>
</feature>